<dbReference type="PROSITE" id="PS00449">
    <property type="entry name" value="ATPASE_A"/>
    <property type="match status" value="1"/>
</dbReference>
<keyword evidence="8 13" id="KW-1133">Transmembrane helix</keyword>
<dbReference type="Pfam" id="PF00119">
    <property type="entry name" value="ATP-synt_A"/>
    <property type="match status" value="1"/>
</dbReference>
<dbReference type="GO" id="GO:0046933">
    <property type="term" value="F:proton-transporting ATP synthase activity, rotational mechanism"/>
    <property type="evidence" value="ECO:0007669"/>
    <property type="project" value="TreeGrafter"/>
</dbReference>
<evidence type="ECO:0000313" key="14">
    <source>
        <dbReference type="EMBL" id="CDZ96150.1"/>
    </source>
</evidence>
<keyword evidence="11" id="KW-0066">ATP synthesis</keyword>
<evidence type="ECO:0000256" key="13">
    <source>
        <dbReference type="SAM" id="Phobius"/>
    </source>
</evidence>
<evidence type="ECO:0000256" key="8">
    <source>
        <dbReference type="ARBA" id="ARBA00022989"/>
    </source>
</evidence>
<dbReference type="PRINTS" id="PR00123">
    <property type="entry name" value="ATPASEA"/>
</dbReference>
<keyword evidence="9" id="KW-0406">Ion transport</keyword>
<dbReference type="Gene3D" id="1.20.120.220">
    <property type="entry name" value="ATP synthase, F0 complex, subunit A"/>
    <property type="match status" value="1"/>
</dbReference>
<accession>A0A0F7SEE8</accession>
<dbReference type="InterPro" id="IPR035908">
    <property type="entry name" value="F0_ATP_A_sf"/>
</dbReference>
<keyword evidence="5" id="KW-0138">CF(0)</keyword>
<evidence type="ECO:0000256" key="12">
    <source>
        <dbReference type="ARBA" id="ARBA00032954"/>
    </source>
</evidence>
<feature type="transmembrane region" description="Helical" evidence="13">
    <location>
        <begin position="150"/>
        <end position="170"/>
    </location>
</feature>
<evidence type="ECO:0000256" key="9">
    <source>
        <dbReference type="ARBA" id="ARBA00023065"/>
    </source>
</evidence>
<evidence type="ECO:0000256" key="1">
    <source>
        <dbReference type="ARBA" id="ARBA00004448"/>
    </source>
</evidence>
<keyword evidence="6 13" id="KW-0812">Transmembrane</keyword>
<feature type="transmembrane region" description="Helical" evidence="13">
    <location>
        <begin position="95"/>
        <end position="118"/>
    </location>
</feature>
<feature type="transmembrane region" description="Helical" evidence="13">
    <location>
        <begin position="124"/>
        <end position="143"/>
    </location>
</feature>
<dbReference type="CDD" id="cd00310">
    <property type="entry name" value="ATP-synt_Fo_a_6"/>
    <property type="match status" value="1"/>
</dbReference>
<evidence type="ECO:0000256" key="7">
    <source>
        <dbReference type="ARBA" id="ARBA00022781"/>
    </source>
</evidence>
<evidence type="ECO:0000256" key="3">
    <source>
        <dbReference type="ARBA" id="ARBA00021312"/>
    </source>
</evidence>
<reference evidence="14" key="1">
    <citation type="submission" date="2014-08" db="EMBL/GenBank/DDBJ databases">
        <authorList>
            <person name="Sharma Rahul"/>
            <person name="Thines Marco"/>
        </authorList>
    </citation>
    <scope>NUCLEOTIDE SEQUENCE</scope>
</reference>
<dbReference type="NCBIfam" id="TIGR01131">
    <property type="entry name" value="ATP_synt_6_or_A"/>
    <property type="match status" value="1"/>
</dbReference>
<feature type="transmembrane region" description="Helical" evidence="13">
    <location>
        <begin position="233"/>
        <end position="251"/>
    </location>
</feature>
<dbReference type="GO" id="GO:0005743">
    <property type="term" value="C:mitochondrial inner membrane"/>
    <property type="evidence" value="ECO:0007669"/>
    <property type="project" value="UniProtKB-SubCell"/>
</dbReference>
<sequence length="253" mass="26576">MVGVALGVSIVLLGVYALPSLTEAQLIRWSVASLGVAPFVATPLEQFKSTPLLLLDANSFMLPLTVSGLVAQESIGATLLSLVRAQLGNKHEVMFPLMTALFLVVLVLNVLGNVPYGFTVTSSLSVTLGLSLSIWFYTLLLGIAKDGLGFLSHFVPDGTPLVLAPLLVVIETVSYCARAVSLGVRLFSNMLAGHTLLAILSGFLSKLVVSSAAVGIACIIPFGFFVALVGLELAVSFIQAFVLVVLTASYIPR</sequence>
<evidence type="ECO:0000256" key="2">
    <source>
        <dbReference type="ARBA" id="ARBA00006810"/>
    </source>
</evidence>
<dbReference type="InterPro" id="IPR023011">
    <property type="entry name" value="ATP_synth_F0_asu_AS"/>
</dbReference>
<dbReference type="EMBL" id="LN483085">
    <property type="protein sequence ID" value="CDZ96150.1"/>
    <property type="molecule type" value="Genomic_DNA"/>
</dbReference>
<keyword evidence="10 13" id="KW-0472">Membrane</keyword>
<keyword evidence="4" id="KW-0813">Transport</keyword>
<dbReference type="PANTHER" id="PTHR11410">
    <property type="entry name" value="ATP SYNTHASE SUBUNIT A"/>
    <property type="match status" value="1"/>
</dbReference>
<organism evidence="14">
    <name type="scientific">Phaffia rhodozyma</name>
    <name type="common">Yeast</name>
    <name type="synonym">Xanthophyllomyces dendrorhous</name>
    <dbReference type="NCBI Taxonomy" id="264483"/>
    <lineage>
        <taxon>Eukaryota</taxon>
        <taxon>Fungi</taxon>
        <taxon>Dikarya</taxon>
        <taxon>Basidiomycota</taxon>
        <taxon>Agaricomycotina</taxon>
        <taxon>Tremellomycetes</taxon>
        <taxon>Cystofilobasidiales</taxon>
        <taxon>Mrakiaceae</taxon>
        <taxon>Phaffia</taxon>
    </lineage>
</organism>
<evidence type="ECO:0000256" key="5">
    <source>
        <dbReference type="ARBA" id="ARBA00022547"/>
    </source>
</evidence>
<dbReference type="SUPFAM" id="SSF81336">
    <property type="entry name" value="F1F0 ATP synthase subunit A"/>
    <property type="match status" value="1"/>
</dbReference>
<keyword evidence="7" id="KW-0375">Hydrogen ion transport</keyword>
<protein>
    <recommendedName>
        <fullName evidence="3">ATP synthase subunit a</fullName>
    </recommendedName>
    <alternativeName>
        <fullName evidence="12">F-ATPase protein 6</fullName>
    </alternativeName>
</protein>
<evidence type="ECO:0000256" key="4">
    <source>
        <dbReference type="ARBA" id="ARBA00022448"/>
    </source>
</evidence>
<evidence type="ECO:0000256" key="6">
    <source>
        <dbReference type="ARBA" id="ARBA00022692"/>
    </source>
</evidence>
<name>A0A0F7SEE8_PHARH</name>
<comment type="subcellular location">
    <subcellularLocation>
        <location evidence="1">Mitochondrion inner membrane</location>
        <topology evidence="1">Multi-pass membrane protein</topology>
    </subcellularLocation>
</comment>
<feature type="transmembrane region" description="Helical" evidence="13">
    <location>
        <begin position="207"/>
        <end position="227"/>
    </location>
</feature>
<dbReference type="AlphaFoldDB" id="A0A0F7SEE8"/>
<evidence type="ECO:0000256" key="11">
    <source>
        <dbReference type="ARBA" id="ARBA00023310"/>
    </source>
</evidence>
<proteinExistence type="inferred from homology"/>
<evidence type="ECO:0000256" key="10">
    <source>
        <dbReference type="ARBA" id="ARBA00023136"/>
    </source>
</evidence>
<dbReference type="InterPro" id="IPR000568">
    <property type="entry name" value="ATP_synth_F0_asu"/>
</dbReference>
<dbReference type="PANTHER" id="PTHR11410:SF0">
    <property type="entry name" value="ATP SYNTHASE SUBUNIT A"/>
    <property type="match status" value="1"/>
</dbReference>
<comment type="similarity">
    <text evidence="2">Belongs to the ATPase A chain family.</text>
</comment>
<dbReference type="GO" id="GO:0045259">
    <property type="term" value="C:proton-transporting ATP synthase complex"/>
    <property type="evidence" value="ECO:0007669"/>
    <property type="project" value="UniProtKB-KW"/>
</dbReference>
<dbReference type="InterPro" id="IPR045083">
    <property type="entry name" value="ATP_synth_F0_asu_bact/mt"/>
</dbReference>